<reference evidence="1 2" key="1">
    <citation type="submission" date="2020-08" db="EMBL/GenBank/DDBJ databases">
        <title>Comparative genomics of Francisella species.</title>
        <authorList>
            <person name="Sahl J."/>
            <person name="Sjodin A."/>
            <person name="Wagner D."/>
            <person name="Forsman M."/>
        </authorList>
    </citation>
    <scope>NUCLEOTIDE SEQUENCE [LARGE SCALE GENOMIC DNA]</scope>
    <source>
        <strain evidence="1 2">F1093</strain>
    </source>
</reference>
<name>A0ABS1GBL9_9GAMM</name>
<accession>A0ABS1GBL9</accession>
<gene>
    <name evidence="1" type="ORF">IBE52_04760</name>
</gene>
<dbReference type="EMBL" id="JACTSG010000003">
    <property type="protein sequence ID" value="MBK2302219.1"/>
    <property type="molecule type" value="Genomic_DNA"/>
</dbReference>
<evidence type="ECO:0000313" key="2">
    <source>
        <dbReference type="Proteomes" id="UP000760407"/>
    </source>
</evidence>
<protein>
    <recommendedName>
        <fullName evidence="3">NADH dehydrogenase</fullName>
    </recommendedName>
</protein>
<dbReference type="Proteomes" id="UP000760407">
    <property type="component" value="Unassembled WGS sequence"/>
</dbReference>
<evidence type="ECO:0008006" key="3">
    <source>
        <dbReference type="Google" id="ProtNLM"/>
    </source>
</evidence>
<keyword evidence="2" id="KW-1185">Reference proteome</keyword>
<dbReference type="RefSeq" id="WP_149368473.1">
    <property type="nucleotide sequence ID" value="NZ_JACTSG010000003.1"/>
</dbReference>
<proteinExistence type="predicted"/>
<evidence type="ECO:0000313" key="1">
    <source>
        <dbReference type="EMBL" id="MBK2302219.1"/>
    </source>
</evidence>
<sequence length="304" mass="34911">MLKKILKIKRMLKSFQNYEERFNKIDLALGRIESRQCRTLNSKDIGDNEFKVFSQWGEDGIIQFLIDNIDIKEKTFIEFGVENYTESNTRFLLQNNNWRGLVIDGSEENISYIKNDSIYWKHNIKAECAFITKDNINQLITKNGIHGEIGILSVDIDGNDYWIWEAIDCISPGIVICEYNSHFGDTYKVSVPYDAKFVRNTKHYSNIYYGASISALDFLAKKKGYSLIGSNSAGNNVFFVRDDLVSKFNVLTPEEAYKQSQFREARDDGGKLTFSGIEENLKIISSLDIVDVETGKFSKIKDLL</sequence>
<comment type="caution">
    <text evidence="1">The sequence shown here is derived from an EMBL/GenBank/DDBJ whole genome shotgun (WGS) entry which is preliminary data.</text>
</comment>
<organism evidence="1 2">
    <name type="scientific">Francisella philomiragia</name>
    <dbReference type="NCBI Taxonomy" id="28110"/>
    <lineage>
        <taxon>Bacteria</taxon>
        <taxon>Pseudomonadati</taxon>
        <taxon>Pseudomonadota</taxon>
        <taxon>Gammaproteobacteria</taxon>
        <taxon>Thiotrichales</taxon>
        <taxon>Francisellaceae</taxon>
        <taxon>Francisella</taxon>
    </lineage>
</organism>